<dbReference type="PANTHER" id="PTHR34822">
    <property type="entry name" value="GRPB DOMAIN PROTEIN (AFU_ORTHOLOGUE AFUA_1G01530)"/>
    <property type="match status" value="1"/>
</dbReference>
<gene>
    <name evidence="3" type="ORF">CMUS01_07521</name>
</gene>
<keyword evidence="2" id="KW-1133">Transmembrane helix</keyword>
<dbReference type="EMBL" id="WIGM01000271">
    <property type="protein sequence ID" value="KAF6831027.1"/>
    <property type="molecule type" value="Genomic_DNA"/>
</dbReference>
<name>A0A8H6KG73_9PEZI</name>
<dbReference type="Proteomes" id="UP000639643">
    <property type="component" value="Unassembled WGS sequence"/>
</dbReference>
<dbReference type="Pfam" id="PF04229">
    <property type="entry name" value="GrpB"/>
    <property type="match status" value="1"/>
</dbReference>
<feature type="transmembrane region" description="Helical" evidence="2">
    <location>
        <begin position="132"/>
        <end position="154"/>
    </location>
</feature>
<dbReference type="PANTHER" id="PTHR34822:SF1">
    <property type="entry name" value="GRPB FAMILY PROTEIN"/>
    <property type="match status" value="1"/>
</dbReference>
<evidence type="ECO:0000256" key="1">
    <source>
        <dbReference type="SAM" id="MobiDB-lite"/>
    </source>
</evidence>
<dbReference type="InterPro" id="IPR043519">
    <property type="entry name" value="NT_sf"/>
</dbReference>
<keyword evidence="2" id="KW-0472">Membrane</keyword>
<dbReference type="OrthoDB" id="630895at2759"/>
<feature type="compositionally biased region" description="Basic and acidic residues" evidence="1">
    <location>
        <begin position="1"/>
        <end position="17"/>
    </location>
</feature>
<comment type="caution">
    <text evidence="3">The sequence shown here is derived from an EMBL/GenBank/DDBJ whole genome shotgun (WGS) entry which is preliminary data.</text>
</comment>
<proteinExistence type="predicted"/>
<evidence type="ECO:0000313" key="4">
    <source>
        <dbReference type="Proteomes" id="UP000639643"/>
    </source>
</evidence>
<dbReference type="SUPFAM" id="SSF81301">
    <property type="entry name" value="Nucleotidyltransferase"/>
    <property type="match status" value="1"/>
</dbReference>
<feature type="transmembrane region" description="Helical" evidence="2">
    <location>
        <begin position="99"/>
        <end position="120"/>
    </location>
</feature>
<organism evidence="3 4">
    <name type="scientific">Colletotrichum musicola</name>
    <dbReference type="NCBI Taxonomy" id="2175873"/>
    <lineage>
        <taxon>Eukaryota</taxon>
        <taxon>Fungi</taxon>
        <taxon>Dikarya</taxon>
        <taxon>Ascomycota</taxon>
        <taxon>Pezizomycotina</taxon>
        <taxon>Sordariomycetes</taxon>
        <taxon>Hypocreomycetidae</taxon>
        <taxon>Glomerellales</taxon>
        <taxon>Glomerellaceae</taxon>
        <taxon>Colletotrichum</taxon>
        <taxon>Colletotrichum orchidearum species complex</taxon>
    </lineage>
</organism>
<evidence type="ECO:0000313" key="3">
    <source>
        <dbReference type="EMBL" id="KAF6831027.1"/>
    </source>
</evidence>
<accession>A0A8H6KG73</accession>
<reference evidence="3" key="1">
    <citation type="journal article" date="2020" name="Phytopathology">
        <title>Genome Sequence Resources of Colletotrichum truncatum, C. plurivorum, C. musicola, and C. sojae: Four Species Pathogenic to Soybean (Glycine max).</title>
        <authorList>
            <person name="Rogerio F."/>
            <person name="Boufleur T.R."/>
            <person name="Ciampi-Guillardi M."/>
            <person name="Sukno S.A."/>
            <person name="Thon M.R."/>
            <person name="Massola Junior N.S."/>
            <person name="Baroncelli R."/>
        </authorList>
    </citation>
    <scope>NUCLEOTIDE SEQUENCE</scope>
    <source>
        <strain evidence="3">LFN0074</strain>
    </source>
</reference>
<feature type="region of interest" description="Disordered" evidence="1">
    <location>
        <begin position="1"/>
        <end position="25"/>
    </location>
</feature>
<keyword evidence="4" id="KW-1185">Reference proteome</keyword>
<evidence type="ECO:0000256" key="2">
    <source>
        <dbReference type="SAM" id="Phobius"/>
    </source>
</evidence>
<sequence>MAEDHHDQVDYAEKGETGELPPGVPTGGKKLKAAIIAVTVSSKIARAATAILTLPYYRFYQQNTLLPILSIAKTVEDEESDEEISAELKRWRDRKLSEFQLVQVASTLISAAVIGCFSWPPPDSMHWLAPAFWYASISLSLFSILLASSEQFIFQTIHRSPRPRNIDKELAMILYIRRSRAVEPVHSPLEEVPPIPQIREIKLREKGGWFPKEMPLVEIRWNMIFTWQAPMMLMAYSALCFLGGLTVYVCTPLYDGQGWGDAGKLIEWETRKEVFFFRSYVKAENFQCLCYPRPKNLISDRQACLMSCPVEEILKHYEYDPSIIQRVVPRKTNKPPLSIEPPNPEWPVHFEHLKSRIVAALGPKVVSISHVGSTSVPNLPAKAVIDIDLTVPDPADEDAYAPALEAAGWEFLLREPEWCGHRFFDMTEPYQCNLHVFAPGTAEPVRHLIMKEWLTAHEDDRELYARTKMEAADVTNALGERVMDYNLRKQKVIREILERAFRAKGYLPAAGN</sequence>
<protein>
    <submittedName>
        <fullName evidence="3">GrpB domain protein</fullName>
    </submittedName>
</protein>
<dbReference type="AlphaFoldDB" id="A0A8H6KG73"/>
<dbReference type="Gene3D" id="3.30.460.10">
    <property type="entry name" value="Beta Polymerase, domain 2"/>
    <property type="match status" value="1"/>
</dbReference>
<keyword evidence="2" id="KW-0812">Transmembrane</keyword>
<feature type="transmembrane region" description="Helical" evidence="2">
    <location>
        <begin position="233"/>
        <end position="254"/>
    </location>
</feature>
<dbReference type="InterPro" id="IPR007344">
    <property type="entry name" value="GrpB/CoaE"/>
</dbReference>